<dbReference type="PANTHER" id="PTHR42881">
    <property type="entry name" value="PROLYL ENDOPEPTIDASE"/>
    <property type="match status" value="1"/>
</dbReference>
<dbReference type="SUPFAM" id="SSF53474">
    <property type="entry name" value="alpha/beta-Hydrolases"/>
    <property type="match status" value="1"/>
</dbReference>
<gene>
    <name evidence="9" type="ORF">GCM10010140_08770</name>
</gene>
<sequence length="710" mass="74845">MIHPPAERQPIVDHLHGHAVADPYRWLEDAGDPRTREWLAAQERLWRGHADTLAGRAAWHGRVARLMSAGMAGPPLWRGGRRFFLRREAGQEHAVLYTAGPDGAERALVDPAGLDPSGLTTLDSWQPDLDGRLLAYQVSRNGDERSELRVLDVATGRQVDGPIDRCRYAPVVWLPGGKAFFYVRARRVCLHRLGVPAGDEAVICGDERSYGLGTSADGRWLTVSAASGGGNDLWLADLSSGPPERPGLRVVQEGTAAATVPAVGPDGRLYLLTTLDAPRGRLCVADPARPGVADWRELVGPDPEAVTGDFAFAGEPGAPVLLVGRTRHAISEIAVHDPATGGRLGEVPLPGLGAAGRMFTRPEGGPEVWFTYTDGVTPTSVHRYDTRTGRTTPWAAAPGAVEVPGIVSRRLVCASRDGTPVRMVVLARPGSGPRPAVLYGYGGFGRPMTPSYSAYILPWVEAGGVFVLAQLRGGGEEGAGWHRDGALDRKQNAVDDLVAVAGHLVAEGWTAPDRLGLCGESNGGLVAAAALTQRPDLFAAAVCSAPLTDMVRYERSGLGPAWRAEYGSADDPEQLGWLLGYSPYHRVREGVDYPATLLAAFGGDSRVDPMHARKLCAALQWATSGTRPVLLRHEEGVGHAARSASRSVGLAGDLLAFLAEHTGLRLTQDPGPGSGAGVAPEPSPEASGPSPYAPPVADGTGRAPGAGQAP</sequence>
<evidence type="ECO:0000256" key="4">
    <source>
        <dbReference type="ARBA" id="ARBA00022801"/>
    </source>
</evidence>
<dbReference type="InterPro" id="IPR023302">
    <property type="entry name" value="Pept_S9A_N"/>
</dbReference>
<feature type="domain" description="Peptidase S9A N-terminal" evidence="8">
    <location>
        <begin position="4"/>
        <end position="395"/>
    </location>
</feature>
<dbReference type="Gene3D" id="3.40.50.1820">
    <property type="entry name" value="alpha/beta hydrolase"/>
    <property type="match status" value="1"/>
</dbReference>
<evidence type="ECO:0000256" key="5">
    <source>
        <dbReference type="ARBA" id="ARBA00022825"/>
    </source>
</evidence>
<dbReference type="Gene3D" id="2.130.10.120">
    <property type="entry name" value="Prolyl oligopeptidase, N-terminal domain"/>
    <property type="match status" value="1"/>
</dbReference>
<comment type="caution">
    <text evidence="9">The sequence shown here is derived from an EMBL/GenBank/DDBJ whole genome shotgun (WGS) entry which is preliminary data.</text>
</comment>
<protein>
    <recommendedName>
        <fullName evidence="2">prolyl oligopeptidase</fullName>
        <ecNumber evidence="2">3.4.21.26</ecNumber>
    </recommendedName>
</protein>
<dbReference type="InterPro" id="IPR051167">
    <property type="entry name" value="Prolyl_oligopep/macrocyclase"/>
</dbReference>
<proteinExistence type="predicted"/>
<evidence type="ECO:0000256" key="1">
    <source>
        <dbReference type="ARBA" id="ARBA00001070"/>
    </source>
</evidence>
<evidence type="ECO:0000256" key="6">
    <source>
        <dbReference type="SAM" id="MobiDB-lite"/>
    </source>
</evidence>
<dbReference type="InterPro" id="IPR001375">
    <property type="entry name" value="Peptidase_S9_cat"/>
</dbReference>
<dbReference type="Pfam" id="PF02897">
    <property type="entry name" value="Peptidase_S9_N"/>
    <property type="match status" value="1"/>
</dbReference>
<organism evidence="9 10">
    <name type="scientific">Streptosporangium pseudovulgare</name>
    <dbReference type="NCBI Taxonomy" id="35765"/>
    <lineage>
        <taxon>Bacteria</taxon>
        <taxon>Bacillati</taxon>
        <taxon>Actinomycetota</taxon>
        <taxon>Actinomycetes</taxon>
        <taxon>Streptosporangiales</taxon>
        <taxon>Streptosporangiaceae</taxon>
        <taxon>Streptosporangium</taxon>
    </lineage>
</organism>
<evidence type="ECO:0000256" key="3">
    <source>
        <dbReference type="ARBA" id="ARBA00022670"/>
    </source>
</evidence>
<evidence type="ECO:0000313" key="10">
    <source>
        <dbReference type="Proteomes" id="UP000611554"/>
    </source>
</evidence>
<dbReference type="EMBL" id="BMQJ01000002">
    <property type="protein sequence ID" value="GGP82257.1"/>
    <property type="molecule type" value="Genomic_DNA"/>
</dbReference>
<evidence type="ECO:0000259" key="7">
    <source>
        <dbReference type="Pfam" id="PF00326"/>
    </source>
</evidence>
<keyword evidence="10" id="KW-1185">Reference proteome</keyword>
<dbReference type="PRINTS" id="PR00862">
    <property type="entry name" value="PROLIGOPTASE"/>
</dbReference>
<feature type="region of interest" description="Disordered" evidence="6">
    <location>
        <begin position="665"/>
        <end position="710"/>
    </location>
</feature>
<accession>A0ABQ2QIN3</accession>
<name>A0ABQ2QIN3_9ACTN</name>
<comment type="catalytic activity">
    <reaction evidence="1">
        <text>Hydrolysis of Pro-|-Xaa &gt;&gt; Ala-|-Xaa in oligopeptides.</text>
        <dbReference type="EC" id="3.4.21.26"/>
    </reaction>
</comment>
<evidence type="ECO:0000256" key="2">
    <source>
        <dbReference type="ARBA" id="ARBA00011897"/>
    </source>
</evidence>
<keyword evidence="5" id="KW-0720">Serine protease</keyword>
<evidence type="ECO:0000259" key="8">
    <source>
        <dbReference type="Pfam" id="PF02897"/>
    </source>
</evidence>
<reference evidence="10" key="1">
    <citation type="journal article" date="2019" name="Int. J. Syst. Evol. Microbiol.">
        <title>The Global Catalogue of Microorganisms (GCM) 10K type strain sequencing project: providing services to taxonomists for standard genome sequencing and annotation.</title>
        <authorList>
            <consortium name="The Broad Institute Genomics Platform"/>
            <consortium name="The Broad Institute Genome Sequencing Center for Infectious Disease"/>
            <person name="Wu L."/>
            <person name="Ma J."/>
        </authorList>
    </citation>
    <scope>NUCLEOTIDE SEQUENCE [LARGE SCALE GENOMIC DNA]</scope>
    <source>
        <strain evidence="10">JCM 3115</strain>
    </source>
</reference>
<feature type="domain" description="Peptidase S9 prolyl oligopeptidase catalytic" evidence="7">
    <location>
        <begin position="451"/>
        <end position="663"/>
    </location>
</feature>
<dbReference type="InterPro" id="IPR029058">
    <property type="entry name" value="AB_hydrolase_fold"/>
</dbReference>
<keyword evidence="4" id="KW-0378">Hydrolase</keyword>
<dbReference type="RefSeq" id="WP_189245167.1">
    <property type="nucleotide sequence ID" value="NZ_BMQJ01000002.1"/>
</dbReference>
<evidence type="ECO:0000313" key="9">
    <source>
        <dbReference type="EMBL" id="GGP82257.1"/>
    </source>
</evidence>
<dbReference type="PANTHER" id="PTHR42881:SF2">
    <property type="entry name" value="PROLYL ENDOPEPTIDASE"/>
    <property type="match status" value="1"/>
</dbReference>
<dbReference type="SUPFAM" id="SSF50993">
    <property type="entry name" value="Peptidase/esterase 'gauge' domain"/>
    <property type="match status" value="1"/>
</dbReference>
<dbReference type="Pfam" id="PF00326">
    <property type="entry name" value="Peptidase_S9"/>
    <property type="match status" value="1"/>
</dbReference>
<keyword evidence="3" id="KW-0645">Protease</keyword>
<dbReference type="Proteomes" id="UP000611554">
    <property type="component" value="Unassembled WGS sequence"/>
</dbReference>
<dbReference type="EC" id="3.4.21.26" evidence="2"/>
<dbReference type="InterPro" id="IPR002470">
    <property type="entry name" value="Peptidase_S9A"/>
</dbReference>